<dbReference type="EMBL" id="VUNS01000024">
    <property type="protein sequence ID" value="MST98834.1"/>
    <property type="molecule type" value="Genomic_DNA"/>
</dbReference>
<organism evidence="1 2">
    <name type="scientific">Victivallis lenta</name>
    <dbReference type="NCBI Taxonomy" id="2606640"/>
    <lineage>
        <taxon>Bacteria</taxon>
        <taxon>Pseudomonadati</taxon>
        <taxon>Lentisphaerota</taxon>
        <taxon>Lentisphaeria</taxon>
        <taxon>Victivallales</taxon>
        <taxon>Victivallaceae</taxon>
        <taxon>Victivallis</taxon>
    </lineage>
</organism>
<dbReference type="RefSeq" id="WP_154419840.1">
    <property type="nucleotide sequence ID" value="NZ_VUNS01000024.1"/>
</dbReference>
<protein>
    <submittedName>
        <fullName evidence="1">Uncharacterized protein</fullName>
    </submittedName>
</protein>
<dbReference type="Proteomes" id="UP000435649">
    <property type="component" value="Unassembled WGS sequence"/>
</dbReference>
<reference evidence="1 2" key="1">
    <citation type="submission" date="2019-08" db="EMBL/GenBank/DDBJ databases">
        <title>In-depth cultivation of the pig gut microbiome towards novel bacterial diversity and tailored functional studies.</title>
        <authorList>
            <person name="Wylensek D."/>
            <person name="Hitch T.C.A."/>
            <person name="Clavel T."/>
        </authorList>
    </citation>
    <scope>NUCLEOTIDE SEQUENCE [LARGE SCALE GENOMIC DNA]</scope>
    <source>
        <strain evidence="1 2">BBE-744-WT-12</strain>
    </source>
</reference>
<dbReference type="AlphaFoldDB" id="A0A844G7A7"/>
<evidence type="ECO:0000313" key="1">
    <source>
        <dbReference type="EMBL" id="MST98834.1"/>
    </source>
</evidence>
<accession>A0A844G7A7</accession>
<comment type="caution">
    <text evidence="1">The sequence shown here is derived from an EMBL/GenBank/DDBJ whole genome shotgun (WGS) entry which is preliminary data.</text>
</comment>
<keyword evidence="2" id="KW-1185">Reference proteome</keyword>
<name>A0A844G7A7_9BACT</name>
<proteinExistence type="predicted"/>
<sequence>MKRPIELKMRFVVNWTLRHYHSDLKHDFAFIQMYDPDRFIWITHECGTHFARFWKSEELPESGKSVPYLFGTATRERLVDNELEALRNCFNEAVHDFYLIEPKIGTFRKIRQKEAVAMLEEHTENLHKLWQEEKRNVA</sequence>
<evidence type="ECO:0000313" key="2">
    <source>
        <dbReference type="Proteomes" id="UP000435649"/>
    </source>
</evidence>
<gene>
    <name evidence="1" type="ORF">FYJ85_17500</name>
</gene>